<dbReference type="PANTHER" id="PTHR45648:SF104">
    <property type="entry name" value="OS02G0292600 PROTEIN"/>
    <property type="match status" value="1"/>
</dbReference>
<keyword evidence="3" id="KW-0442">Lipid degradation</keyword>
<protein>
    <recommendedName>
        <fullName evidence="7">GDSL esterase/lipase</fullName>
    </recommendedName>
</protein>
<evidence type="ECO:0000313" key="6">
    <source>
        <dbReference type="Proteomes" id="UP000823388"/>
    </source>
</evidence>
<evidence type="ECO:0000256" key="3">
    <source>
        <dbReference type="ARBA" id="ARBA00022963"/>
    </source>
</evidence>
<keyword evidence="2" id="KW-0378">Hydrolase</keyword>
<dbReference type="InterPro" id="IPR051058">
    <property type="entry name" value="GDSL_Est/Lipase"/>
</dbReference>
<dbReference type="GO" id="GO:0016788">
    <property type="term" value="F:hydrolase activity, acting on ester bonds"/>
    <property type="evidence" value="ECO:0007669"/>
    <property type="project" value="InterPro"/>
</dbReference>
<dbReference type="OrthoDB" id="602568at2759"/>
<comment type="similarity">
    <text evidence="1">Belongs to the 'GDSL' lipolytic enzyme family.</text>
</comment>
<evidence type="ECO:0008006" key="7">
    <source>
        <dbReference type="Google" id="ProtNLM"/>
    </source>
</evidence>
<gene>
    <name evidence="5" type="ORF">PVAP13_1KG164300</name>
</gene>
<dbReference type="Proteomes" id="UP000823388">
    <property type="component" value="Chromosome 1K"/>
</dbReference>
<feature type="chain" id="PRO_5035759932" description="GDSL esterase/lipase" evidence="4">
    <location>
        <begin position="32"/>
        <end position="404"/>
    </location>
</feature>
<proteinExistence type="inferred from homology"/>
<dbReference type="InterPro" id="IPR035669">
    <property type="entry name" value="SGNH_plant_lipase-like"/>
</dbReference>
<dbReference type="GO" id="GO:0016042">
    <property type="term" value="P:lipid catabolic process"/>
    <property type="evidence" value="ECO:0007669"/>
    <property type="project" value="UniProtKB-KW"/>
</dbReference>
<keyword evidence="6" id="KW-1185">Reference proteome</keyword>
<comment type="caution">
    <text evidence="5">The sequence shown here is derived from an EMBL/GenBank/DDBJ whole genome shotgun (WGS) entry which is preliminary data.</text>
</comment>
<evidence type="ECO:0000256" key="2">
    <source>
        <dbReference type="ARBA" id="ARBA00022801"/>
    </source>
</evidence>
<keyword evidence="3" id="KW-0443">Lipid metabolism</keyword>
<dbReference type="InterPro" id="IPR001087">
    <property type="entry name" value="GDSL"/>
</dbReference>
<keyword evidence="4" id="KW-0732">Signal</keyword>
<name>A0A8T0XR76_PANVG</name>
<dbReference type="Pfam" id="PF00657">
    <property type="entry name" value="Lipase_GDSL"/>
    <property type="match status" value="1"/>
</dbReference>
<accession>A0A8T0XR76</accession>
<dbReference type="PANTHER" id="PTHR45648">
    <property type="entry name" value="GDSL LIPASE/ACYLHYDROLASE FAMILY PROTEIN (AFU_ORTHOLOGUE AFUA_4G14700)"/>
    <property type="match status" value="1"/>
</dbReference>
<dbReference type="EMBL" id="CM029037">
    <property type="protein sequence ID" value="KAG2657949.1"/>
    <property type="molecule type" value="Genomic_DNA"/>
</dbReference>
<dbReference type="CDD" id="cd01837">
    <property type="entry name" value="SGNH_plant_lipase_like"/>
    <property type="match status" value="1"/>
</dbReference>
<feature type="signal peptide" evidence="4">
    <location>
        <begin position="1"/>
        <end position="31"/>
    </location>
</feature>
<evidence type="ECO:0000256" key="1">
    <source>
        <dbReference type="ARBA" id="ARBA00008668"/>
    </source>
</evidence>
<dbReference type="InterPro" id="IPR036514">
    <property type="entry name" value="SGNH_hydro_sf"/>
</dbReference>
<reference evidence="5" key="1">
    <citation type="submission" date="2020-05" db="EMBL/GenBank/DDBJ databases">
        <title>WGS assembly of Panicum virgatum.</title>
        <authorList>
            <person name="Lovell J.T."/>
            <person name="Jenkins J."/>
            <person name="Shu S."/>
            <person name="Juenger T.E."/>
            <person name="Schmutz J."/>
        </authorList>
    </citation>
    <scope>NUCLEOTIDE SEQUENCE</scope>
    <source>
        <strain evidence="5">AP13</strain>
    </source>
</reference>
<evidence type="ECO:0000313" key="5">
    <source>
        <dbReference type="EMBL" id="KAG2657949.1"/>
    </source>
</evidence>
<dbReference type="AlphaFoldDB" id="A0A8T0XR76"/>
<evidence type="ECO:0000256" key="4">
    <source>
        <dbReference type="SAM" id="SignalP"/>
    </source>
</evidence>
<dbReference type="Gene3D" id="3.40.50.1110">
    <property type="entry name" value="SGNH hydrolase"/>
    <property type="match status" value="1"/>
</dbReference>
<sequence length="404" mass="43012">MGFLMVLRYLVAMKSSSVLATIAMVMISAQALDNANLDGYVPVPPVAIAGQPAAPPPAAASAGQPAAAPPPAIFVFGDGALDVGNNNDLTGGEIGDPDRANHPYYGIDYPGGQASGRFSNGYNIADFIAKDLGFEMSPPAYRSLPDRSPDKMEGFTGVNYASARAGIQDSTFVNTTIPLSTQVENFGETRDRLKALLGGRKPLNMFLSKSLFLIGLGTGMDLIPDSNPFASFFPPKDNKTQVQRLTELLGTTITTMHGMGARKFGIINAGLIGCMPSVQSMYGGLGGDGPCDDDLNRLAAEFNSALGTLLSDLASKLHRFRYSLADFYGFSNATFTNPSASGFANTISACYSGSGKPCSNRAEYWFWDYWYTTEQAAKLAAAAFYSGKRFAMPVNFKRLIAMKG</sequence>
<organism evidence="5 6">
    <name type="scientific">Panicum virgatum</name>
    <name type="common">Blackwell switchgrass</name>
    <dbReference type="NCBI Taxonomy" id="38727"/>
    <lineage>
        <taxon>Eukaryota</taxon>
        <taxon>Viridiplantae</taxon>
        <taxon>Streptophyta</taxon>
        <taxon>Embryophyta</taxon>
        <taxon>Tracheophyta</taxon>
        <taxon>Spermatophyta</taxon>
        <taxon>Magnoliopsida</taxon>
        <taxon>Liliopsida</taxon>
        <taxon>Poales</taxon>
        <taxon>Poaceae</taxon>
        <taxon>PACMAD clade</taxon>
        <taxon>Panicoideae</taxon>
        <taxon>Panicodae</taxon>
        <taxon>Paniceae</taxon>
        <taxon>Panicinae</taxon>
        <taxon>Panicum</taxon>
        <taxon>Panicum sect. Hiantes</taxon>
    </lineage>
</organism>